<dbReference type="Pfam" id="PF03826">
    <property type="entry name" value="OAR"/>
    <property type="match status" value="1"/>
</dbReference>
<dbReference type="PANTHER" id="PTHR46892">
    <property type="entry name" value="VISUAL SYSTEM HOMEOBOX 2"/>
    <property type="match status" value="1"/>
</dbReference>
<dbReference type="PROSITE" id="PS50071">
    <property type="entry name" value="HOMEOBOX_2"/>
    <property type="match status" value="1"/>
</dbReference>
<dbReference type="InterPro" id="IPR023339">
    <property type="entry name" value="CVC"/>
</dbReference>
<dbReference type="CDD" id="cd00086">
    <property type="entry name" value="homeodomain"/>
    <property type="match status" value="1"/>
</dbReference>
<feature type="compositionally biased region" description="Polar residues" evidence="13">
    <location>
        <begin position="221"/>
        <end position="236"/>
    </location>
</feature>
<evidence type="ECO:0000259" key="15">
    <source>
        <dbReference type="PROSITE" id="PS50803"/>
    </source>
</evidence>
<keyword evidence="11 12" id="KW-0371">Homeobox</keyword>
<keyword evidence="8" id="KW-0844">Vision</keyword>
<feature type="DNA-binding region" description="Homeobox" evidence="11">
    <location>
        <begin position="3"/>
        <end position="106"/>
    </location>
</feature>
<feature type="domain" description="OAR" evidence="15">
    <location>
        <begin position="270"/>
        <end position="283"/>
    </location>
</feature>
<feature type="region of interest" description="Disordered" evidence="13">
    <location>
        <begin position="193"/>
        <end position="241"/>
    </location>
</feature>
<comment type="subcellular location">
    <subcellularLocation>
        <location evidence="1 11 12">Nucleus</location>
    </subcellularLocation>
</comment>
<evidence type="ECO:0000256" key="13">
    <source>
        <dbReference type="SAM" id="MobiDB-lite"/>
    </source>
</evidence>
<evidence type="ECO:0000256" key="5">
    <source>
        <dbReference type="ARBA" id="ARBA00022606"/>
    </source>
</evidence>
<dbReference type="SMART" id="SM00389">
    <property type="entry name" value="HOX"/>
    <property type="match status" value="1"/>
</dbReference>
<comment type="similarity">
    <text evidence="2">Belongs to the paired homeobox family.</text>
</comment>
<evidence type="ECO:0000256" key="12">
    <source>
        <dbReference type="RuleBase" id="RU000682"/>
    </source>
</evidence>
<feature type="compositionally biased region" description="Low complexity" evidence="13">
    <location>
        <begin position="305"/>
        <end position="315"/>
    </location>
</feature>
<protein>
    <recommendedName>
        <fullName evidence="3">Visual system homeobox 2</fullName>
    </recommendedName>
    <alternativeName>
        <fullName evidence="9">Ceh-10 homeodomain-containing homolog</fullName>
    </alternativeName>
    <alternativeName>
        <fullName evidence="10">Homeobox protein CHX10</fullName>
    </alternativeName>
</protein>
<proteinExistence type="inferred from homology"/>
<dbReference type="GO" id="GO:0005634">
    <property type="term" value="C:nucleus"/>
    <property type="evidence" value="ECO:0007669"/>
    <property type="project" value="UniProtKB-SubCell"/>
</dbReference>
<keyword evidence="11 12" id="KW-0539">Nucleus</keyword>
<dbReference type="GO" id="GO:1990837">
    <property type="term" value="F:sequence-specific double-stranded DNA binding"/>
    <property type="evidence" value="ECO:0007669"/>
    <property type="project" value="TreeGrafter"/>
</dbReference>
<dbReference type="EMBL" id="CAJPVJ010002496">
    <property type="protein sequence ID" value="CAG2166361.1"/>
    <property type="molecule type" value="Genomic_DNA"/>
</dbReference>
<dbReference type="Gene3D" id="1.10.10.60">
    <property type="entry name" value="Homeodomain-like"/>
    <property type="match status" value="1"/>
</dbReference>
<feature type="domain" description="CVC" evidence="16">
    <location>
        <begin position="107"/>
        <end position="191"/>
    </location>
</feature>
<dbReference type="GO" id="GO:0006357">
    <property type="term" value="P:regulation of transcription by RNA polymerase II"/>
    <property type="evidence" value="ECO:0007669"/>
    <property type="project" value="TreeGrafter"/>
</dbReference>
<accession>A0A7R9QI12</accession>
<evidence type="ECO:0000259" key="14">
    <source>
        <dbReference type="PROSITE" id="PS50071"/>
    </source>
</evidence>
<keyword evidence="7" id="KW-0804">Transcription</keyword>
<name>A0A7R9QI12_9ACAR</name>
<dbReference type="Proteomes" id="UP000728032">
    <property type="component" value="Unassembled WGS sequence"/>
</dbReference>
<dbReference type="Pfam" id="PF00046">
    <property type="entry name" value="Homeodomain"/>
    <property type="match status" value="1"/>
</dbReference>
<dbReference type="InterPro" id="IPR009057">
    <property type="entry name" value="Homeodomain-like_sf"/>
</dbReference>
<dbReference type="InterPro" id="IPR003654">
    <property type="entry name" value="OAR_dom"/>
</dbReference>
<evidence type="ECO:0000256" key="10">
    <source>
        <dbReference type="ARBA" id="ARBA00031274"/>
    </source>
</evidence>
<evidence type="ECO:0000256" key="1">
    <source>
        <dbReference type="ARBA" id="ARBA00004123"/>
    </source>
</evidence>
<evidence type="ECO:0000256" key="2">
    <source>
        <dbReference type="ARBA" id="ARBA00005733"/>
    </source>
</evidence>
<keyword evidence="18" id="KW-1185">Reference proteome</keyword>
<feature type="region of interest" description="Disordered" evidence="13">
    <location>
        <begin position="304"/>
        <end position="328"/>
    </location>
</feature>
<dbReference type="InterPro" id="IPR001356">
    <property type="entry name" value="HD"/>
</dbReference>
<dbReference type="EMBL" id="OC917321">
    <property type="protein sequence ID" value="CAD7646735.1"/>
    <property type="molecule type" value="Genomic_DNA"/>
</dbReference>
<evidence type="ECO:0000256" key="11">
    <source>
        <dbReference type="PROSITE-ProRule" id="PRU00108"/>
    </source>
</evidence>
<dbReference type="SUPFAM" id="SSF46689">
    <property type="entry name" value="Homeodomain-like"/>
    <property type="match status" value="1"/>
</dbReference>
<feature type="compositionally biased region" description="Basic and acidic residues" evidence="13">
    <location>
        <begin position="193"/>
        <end position="211"/>
    </location>
</feature>
<evidence type="ECO:0000256" key="6">
    <source>
        <dbReference type="ARBA" id="ARBA00023015"/>
    </source>
</evidence>
<dbReference type="PROSITE" id="PS51496">
    <property type="entry name" value="CVC"/>
    <property type="match status" value="1"/>
</dbReference>
<evidence type="ECO:0000256" key="9">
    <source>
        <dbReference type="ARBA" id="ARBA00030203"/>
    </source>
</evidence>
<reference evidence="17" key="1">
    <citation type="submission" date="2020-11" db="EMBL/GenBank/DDBJ databases">
        <authorList>
            <person name="Tran Van P."/>
        </authorList>
    </citation>
    <scope>NUCLEOTIDE SEQUENCE</scope>
</reference>
<evidence type="ECO:0000256" key="3">
    <source>
        <dbReference type="ARBA" id="ARBA00014891"/>
    </source>
</evidence>
<gene>
    <name evidence="17" type="ORF">ONB1V03_LOCUS5885</name>
</gene>
<dbReference type="InterPro" id="IPR052294">
    <property type="entry name" value="VSX_homeobox_regulators"/>
</dbReference>
<evidence type="ECO:0000256" key="7">
    <source>
        <dbReference type="ARBA" id="ARBA00023163"/>
    </source>
</evidence>
<sequence>MNCLTIFTSYQLEELEKSFKEAHYPDVYAREMLSLKTDLPEDRIQCMIAYIPNGVVDERNVIGISNVSRLQAIVAISRATAYYFVRHHIPYRVWFQNRRAKWRKTEKCWGKSTIMAEYGLYGAMVRHSLPLPESILKSTVESEGPASCAPWLLGMYDITYGLKKPSFLMVADPRLPTFASSLTGMHRKSLEAADKLKDCDSDGESRDHSDRSAVSPPLVSSPRSATNDVQNASNDRSVALSPSIPTANSIYNSVLNTNDKCIIKEELRTSSIAALRAKALEHCAKVSQIAVKPNDSTALFVTNRSPHPVSSPPNSHYHHSSPPRHHIF</sequence>
<evidence type="ECO:0000313" key="18">
    <source>
        <dbReference type="Proteomes" id="UP000728032"/>
    </source>
</evidence>
<dbReference type="PROSITE" id="PS50803">
    <property type="entry name" value="OAR"/>
    <property type="match status" value="1"/>
</dbReference>
<organism evidence="17">
    <name type="scientific">Oppiella nova</name>
    <dbReference type="NCBI Taxonomy" id="334625"/>
    <lineage>
        <taxon>Eukaryota</taxon>
        <taxon>Metazoa</taxon>
        <taxon>Ecdysozoa</taxon>
        <taxon>Arthropoda</taxon>
        <taxon>Chelicerata</taxon>
        <taxon>Arachnida</taxon>
        <taxon>Acari</taxon>
        <taxon>Acariformes</taxon>
        <taxon>Sarcoptiformes</taxon>
        <taxon>Oribatida</taxon>
        <taxon>Brachypylina</taxon>
        <taxon>Oppioidea</taxon>
        <taxon>Oppiidae</taxon>
        <taxon>Oppiella</taxon>
    </lineage>
</organism>
<evidence type="ECO:0000256" key="4">
    <source>
        <dbReference type="ARBA" id="ARBA00022473"/>
    </source>
</evidence>
<dbReference type="GO" id="GO:0007601">
    <property type="term" value="P:visual perception"/>
    <property type="evidence" value="ECO:0007669"/>
    <property type="project" value="UniProtKB-KW"/>
</dbReference>
<feature type="domain" description="Homeobox" evidence="14">
    <location>
        <begin position="1"/>
        <end position="105"/>
    </location>
</feature>
<evidence type="ECO:0000256" key="8">
    <source>
        <dbReference type="ARBA" id="ARBA00023305"/>
    </source>
</evidence>
<dbReference type="PANTHER" id="PTHR46892:SF3">
    <property type="entry name" value="VISUAL SYSTEM HOMEOBOX 2"/>
    <property type="match status" value="1"/>
</dbReference>
<dbReference type="AlphaFoldDB" id="A0A7R9QI12"/>
<dbReference type="OrthoDB" id="6159439at2759"/>
<feature type="compositionally biased region" description="Basic residues" evidence="13">
    <location>
        <begin position="316"/>
        <end position="328"/>
    </location>
</feature>
<keyword evidence="4" id="KW-0217">Developmental protein</keyword>
<keyword evidence="11 12" id="KW-0238">DNA-binding</keyword>
<evidence type="ECO:0000313" key="17">
    <source>
        <dbReference type="EMBL" id="CAD7646735.1"/>
    </source>
</evidence>
<evidence type="ECO:0000259" key="16">
    <source>
        <dbReference type="PROSITE" id="PS51496"/>
    </source>
</evidence>
<keyword evidence="6" id="KW-0805">Transcription regulation</keyword>
<keyword evidence="5" id="KW-0716">Sensory transduction</keyword>